<accession>A0A480AK73</accession>
<reference evidence="2" key="1">
    <citation type="submission" date="2019-02" db="EMBL/GenBank/DDBJ databases">
        <title>Draft genome sequence of Dolichospermum planctonicum NIES-80.</title>
        <authorList>
            <person name="Yamaguchi H."/>
            <person name="Suzuki S."/>
            <person name="Kawachi M."/>
        </authorList>
    </citation>
    <scope>NUCLEOTIDE SEQUENCE [LARGE SCALE GENOMIC DNA]</scope>
    <source>
        <strain evidence="2">NIES-80</strain>
    </source>
</reference>
<protein>
    <submittedName>
        <fullName evidence="1">Uncharacterized protein</fullName>
    </submittedName>
</protein>
<dbReference type="RefSeq" id="WP_137908913.1">
    <property type="nucleotide sequence ID" value="NZ_BJCF01000040.1"/>
</dbReference>
<dbReference type="OrthoDB" id="517716at2"/>
<organism evidence="1 2">
    <name type="scientific">Dolichospermum planctonicum</name>
    <dbReference type="NCBI Taxonomy" id="136072"/>
    <lineage>
        <taxon>Bacteria</taxon>
        <taxon>Bacillati</taxon>
        <taxon>Cyanobacteriota</taxon>
        <taxon>Cyanophyceae</taxon>
        <taxon>Nostocales</taxon>
        <taxon>Aphanizomenonaceae</taxon>
        <taxon>Dolichospermum</taxon>
    </lineage>
</organism>
<proteinExistence type="predicted"/>
<dbReference type="Proteomes" id="UP000299367">
    <property type="component" value="Unassembled WGS sequence"/>
</dbReference>
<dbReference type="EMBL" id="BJCF01000040">
    <property type="protein sequence ID" value="GCL43431.1"/>
    <property type="molecule type" value="Genomic_DNA"/>
</dbReference>
<name>A0A480AK73_9CYAN</name>
<evidence type="ECO:0000313" key="2">
    <source>
        <dbReference type="Proteomes" id="UP000299367"/>
    </source>
</evidence>
<gene>
    <name evidence="1" type="ORF">NIES80_31450</name>
</gene>
<sequence length="138" mass="16645">MTTSLHFARLKYFSEEFTKDKKHDDILQELKKILAKEESENIDETLDSKFTENIETEYVMINANIPEVQKLLIGESEILLHRKSRYYFVNETIWEVIKEAIFEQSREIEKKEDFFNIAEEYVKLKKYFDKKMLVFEAS</sequence>
<dbReference type="AlphaFoldDB" id="A0A480AK73"/>
<comment type="caution">
    <text evidence="1">The sequence shown here is derived from an EMBL/GenBank/DDBJ whole genome shotgun (WGS) entry which is preliminary data.</text>
</comment>
<evidence type="ECO:0000313" key="1">
    <source>
        <dbReference type="EMBL" id="GCL43431.1"/>
    </source>
</evidence>